<proteinExistence type="predicted"/>
<organism evidence="11 12">
    <name type="scientific">Haloplanus rubicundus</name>
    <dbReference type="NCBI Taxonomy" id="1547898"/>
    <lineage>
        <taxon>Archaea</taxon>
        <taxon>Methanobacteriati</taxon>
        <taxon>Methanobacteriota</taxon>
        <taxon>Stenosarchaea group</taxon>
        <taxon>Halobacteria</taxon>
        <taxon>Halobacteriales</taxon>
        <taxon>Haloferacaceae</taxon>
        <taxon>Haloplanus</taxon>
    </lineage>
</organism>
<dbReference type="CDD" id="cd00075">
    <property type="entry name" value="HATPase"/>
    <property type="match status" value="1"/>
</dbReference>
<feature type="domain" description="PAS" evidence="9">
    <location>
        <begin position="148"/>
        <end position="193"/>
    </location>
</feature>
<feature type="region of interest" description="Disordered" evidence="7">
    <location>
        <begin position="1"/>
        <end position="26"/>
    </location>
</feature>
<feature type="domain" description="PAS" evidence="9">
    <location>
        <begin position="511"/>
        <end position="557"/>
    </location>
</feature>
<keyword evidence="3" id="KW-0597">Phosphoprotein</keyword>
<dbReference type="InterPro" id="IPR036890">
    <property type="entry name" value="HATPase_C_sf"/>
</dbReference>
<feature type="domain" description="Histidine kinase" evidence="8">
    <location>
        <begin position="647"/>
        <end position="849"/>
    </location>
</feature>
<dbReference type="InterPro" id="IPR003661">
    <property type="entry name" value="HisK_dim/P_dom"/>
</dbReference>
<dbReference type="EMBL" id="CP031150">
    <property type="protein sequence ID" value="AXG06831.1"/>
    <property type="molecule type" value="Genomic_DNA"/>
</dbReference>
<dbReference type="PROSITE" id="PS50109">
    <property type="entry name" value="HIS_KIN"/>
    <property type="match status" value="1"/>
</dbReference>
<dbReference type="Pfam" id="PF08448">
    <property type="entry name" value="PAS_4"/>
    <property type="match status" value="2"/>
</dbReference>
<dbReference type="PRINTS" id="PR00344">
    <property type="entry name" value="BCTRLSENSOR"/>
</dbReference>
<feature type="domain" description="PAS" evidence="9">
    <location>
        <begin position="390"/>
        <end position="460"/>
    </location>
</feature>
<dbReference type="InterPro" id="IPR005467">
    <property type="entry name" value="His_kinase_dom"/>
</dbReference>
<feature type="domain" description="PAC" evidence="10">
    <location>
        <begin position="582"/>
        <end position="636"/>
    </location>
</feature>
<reference evidence="11 12" key="1">
    <citation type="submission" date="2018-07" db="EMBL/GenBank/DDBJ databases">
        <title>Genome sequences of Haloplanus sp. CBA1113.</title>
        <authorList>
            <person name="Kim Y.B."/>
            <person name="Roh S.W."/>
        </authorList>
    </citation>
    <scope>NUCLEOTIDE SEQUENCE [LARGE SCALE GENOMIC DNA]</scope>
    <source>
        <strain evidence="11 12">CBA1113</strain>
    </source>
</reference>
<dbReference type="Gene3D" id="1.10.287.130">
    <property type="match status" value="1"/>
</dbReference>
<dbReference type="InterPro" id="IPR013656">
    <property type="entry name" value="PAS_4"/>
</dbReference>
<dbReference type="GO" id="GO:0000155">
    <property type="term" value="F:phosphorelay sensor kinase activity"/>
    <property type="evidence" value="ECO:0007669"/>
    <property type="project" value="InterPro"/>
</dbReference>
<keyword evidence="5" id="KW-0418">Kinase</keyword>
<dbReference type="PROSITE" id="PS50112">
    <property type="entry name" value="PAS"/>
    <property type="match status" value="4"/>
</dbReference>
<dbReference type="InterPro" id="IPR000014">
    <property type="entry name" value="PAS"/>
</dbReference>
<evidence type="ECO:0000259" key="9">
    <source>
        <dbReference type="PROSITE" id="PS50112"/>
    </source>
</evidence>
<dbReference type="Pfam" id="PF00512">
    <property type="entry name" value="HisKA"/>
    <property type="match status" value="1"/>
</dbReference>
<evidence type="ECO:0000256" key="5">
    <source>
        <dbReference type="ARBA" id="ARBA00022777"/>
    </source>
</evidence>
<comment type="catalytic activity">
    <reaction evidence="1">
        <text>ATP + protein L-histidine = ADP + protein N-phospho-L-histidine.</text>
        <dbReference type="EC" id="2.7.13.3"/>
    </reaction>
</comment>
<dbReference type="AlphaFoldDB" id="A0A345E3Q9"/>
<accession>A0A345E3Q9</accession>
<evidence type="ECO:0000259" key="10">
    <source>
        <dbReference type="PROSITE" id="PS50113"/>
    </source>
</evidence>
<dbReference type="Pfam" id="PF13426">
    <property type="entry name" value="PAS_9"/>
    <property type="match status" value="2"/>
</dbReference>
<evidence type="ECO:0000256" key="1">
    <source>
        <dbReference type="ARBA" id="ARBA00000085"/>
    </source>
</evidence>
<evidence type="ECO:0000256" key="2">
    <source>
        <dbReference type="ARBA" id="ARBA00012438"/>
    </source>
</evidence>
<evidence type="ECO:0000259" key="8">
    <source>
        <dbReference type="PROSITE" id="PS50109"/>
    </source>
</evidence>
<dbReference type="PANTHER" id="PTHR43711:SF1">
    <property type="entry name" value="HISTIDINE KINASE 1"/>
    <property type="match status" value="1"/>
</dbReference>
<dbReference type="PANTHER" id="PTHR43711">
    <property type="entry name" value="TWO-COMPONENT HISTIDINE KINASE"/>
    <property type="match status" value="1"/>
</dbReference>
<evidence type="ECO:0000256" key="6">
    <source>
        <dbReference type="ARBA" id="ARBA00023012"/>
    </source>
</evidence>
<feature type="domain" description="PAS" evidence="9">
    <location>
        <begin position="267"/>
        <end position="321"/>
    </location>
</feature>
<evidence type="ECO:0000256" key="4">
    <source>
        <dbReference type="ARBA" id="ARBA00022679"/>
    </source>
</evidence>
<dbReference type="Gene3D" id="3.30.450.20">
    <property type="entry name" value="PAS domain"/>
    <property type="match status" value="4"/>
</dbReference>
<dbReference type="SMART" id="SM00086">
    <property type="entry name" value="PAC"/>
    <property type="match status" value="4"/>
</dbReference>
<dbReference type="InterPro" id="IPR011006">
    <property type="entry name" value="CheY-like_superfamily"/>
</dbReference>
<dbReference type="EC" id="2.7.13.3" evidence="2"/>
<dbReference type="CDD" id="cd00082">
    <property type="entry name" value="HisKA"/>
    <property type="match status" value="1"/>
</dbReference>
<evidence type="ECO:0000256" key="3">
    <source>
        <dbReference type="ARBA" id="ARBA00022553"/>
    </source>
</evidence>
<dbReference type="SMART" id="SM00091">
    <property type="entry name" value="PAS"/>
    <property type="match status" value="4"/>
</dbReference>
<keyword evidence="4" id="KW-0808">Transferase</keyword>
<keyword evidence="12" id="KW-1185">Reference proteome</keyword>
<gene>
    <name evidence="11" type="ORF">DU500_10540</name>
</gene>
<name>A0A345E3Q9_9EURY</name>
<dbReference type="InterPro" id="IPR003594">
    <property type="entry name" value="HATPase_dom"/>
</dbReference>
<dbReference type="InterPro" id="IPR001610">
    <property type="entry name" value="PAC"/>
</dbReference>
<dbReference type="SMART" id="SM00387">
    <property type="entry name" value="HATPase_c"/>
    <property type="match status" value="1"/>
</dbReference>
<dbReference type="Pfam" id="PF02518">
    <property type="entry name" value="HATPase_c"/>
    <property type="match status" value="1"/>
</dbReference>
<dbReference type="SUPFAM" id="SSF55785">
    <property type="entry name" value="PYP-like sensor domain (PAS domain)"/>
    <property type="match status" value="4"/>
</dbReference>
<dbReference type="SUPFAM" id="SSF52172">
    <property type="entry name" value="CheY-like"/>
    <property type="match status" value="1"/>
</dbReference>
<dbReference type="InterPro" id="IPR000700">
    <property type="entry name" value="PAS-assoc_C"/>
</dbReference>
<dbReference type="InterPro" id="IPR050736">
    <property type="entry name" value="Sensor_HK_Regulatory"/>
</dbReference>
<dbReference type="SMART" id="SM00388">
    <property type="entry name" value="HisKA"/>
    <property type="match status" value="1"/>
</dbReference>
<dbReference type="CDD" id="cd00130">
    <property type="entry name" value="PAS"/>
    <property type="match status" value="4"/>
</dbReference>
<feature type="domain" description="PAC" evidence="10">
    <location>
        <begin position="463"/>
        <end position="514"/>
    </location>
</feature>
<dbReference type="KEGG" id="haj:DU500_10540"/>
<evidence type="ECO:0000313" key="11">
    <source>
        <dbReference type="EMBL" id="AXG06831.1"/>
    </source>
</evidence>
<dbReference type="PROSITE" id="PS50113">
    <property type="entry name" value="PAC"/>
    <property type="match status" value="2"/>
</dbReference>
<dbReference type="Proteomes" id="UP000253273">
    <property type="component" value="Chromosome"/>
</dbReference>
<evidence type="ECO:0000256" key="7">
    <source>
        <dbReference type="SAM" id="MobiDB-lite"/>
    </source>
</evidence>
<dbReference type="SUPFAM" id="SSF55874">
    <property type="entry name" value="ATPase domain of HSP90 chaperone/DNA topoisomerase II/histidine kinase"/>
    <property type="match status" value="1"/>
</dbReference>
<dbReference type="SUPFAM" id="SSF47384">
    <property type="entry name" value="Homodimeric domain of signal transducing histidine kinase"/>
    <property type="match status" value="1"/>
</dbReference>
<keyword evidence="6" id="KW-0902">Two-component regulatory system</keyword>
<evidence type="ECO:0000313" key="12">
    <source>
        <dbReference type="Proteomes" id="UP000253273"/>
    </source>
</evidence>
<dbReference type="InterPro" id="IPR035965">
    <property type="entry name" value="PAS-like_dom_sf"/>
</dbReference>
<dbReference type="NCBIfam" id="TIGR00229">
    <property type="entry name" value="sensory_box"/>
    <property type="match status" value="4"/>
</dbReference>
<dbReference type="InterPro" id="IPR004358">
    <property type="entry name" value="Sig_transdc_His_kin-like_C"/>
</dbReference>
<dbReference type="InterPro" id="IPR036097">
    <property type="entry name" value="HisK_dim/P_sf"/>
</dbReference>
<sequence length="857" mass="95946">MRRADTMDNLSSNRRDRRSGAPLQSPPTVLYLCRASSDVPPMLDAEHGMEVHAVSERAAVTATLDEQSIDCVIVEGTCPEDADGLLAALDERRSTPPVLAYDQSDGDPRRWFRAGADDYLSGRTDTERRTLLARRIERCVASRRIRTDCRRFRTAVDGMGLPFLIADPDGRIEHVNRAFETILGEDRRALVGRPVSALGTAIDDDWGSITDGDPWEGELVVDGAGETRRIDLRVRSVRDDDGRTERIVATGTERSAPGAEDRKCDGRRRKYRELIDAAPDAIIVADTDTGIIVEANEAATSLIGRPRGEIIGMHQSALHPDGDRERYRHLFDRHQRHDESVRRRFDDDPIHVETAGGDRIPVEINARVVELDGQTFLQGHFRDISEHRDRERKLRTILDAVPDVAIVYDESGTYEDVLSGAEDLLVDSPDALEGSAVDDVLPPEPANQICEAIRETIEAGETQNLEYRLPLDGDTHHFSARISPLRTEGSESERVLCLARDITARKRREQDLRSFRQAVEQAGHAIMITDTDGSIEYVNPEFESVTGYTKAEVTGETPAILNSGEHDERYYQDLWETILGGEIWEGELVNQRKEGERYHVEQTIAPITDETGDIERFVAINTDITERKQYEYQLERERDRLEEFARTVAHDLRNPLSIALGHVDMARQGDESVDASLDRALSALERMEAMIEEVLELSKQGEIVHETDPVSFERIVDLAWEHVDTDTATRRIADDLHGWTLPADESRLRQLLENLLGNAVKHAGPGVTIRLGRLSGREGFFIEDDGPGIEPSARNRIFESGFTSAADGTGFGLAIVKQIVDAHGWSIDVTDAEDNTGGGRFEITTTYHEHAVDKEWR</sequence>
<dbReference type="Gene3D" id="3.30.565.10">
    <property type="entry name" value="Histidine kinase-like ATPase, C-terminal domain"/>
    <property type="match status" value="1"/>
</dbReference>
<protein>
    <recommendedName>
        <fullName evidence="2">histidine kinase</fullName>
        <ecNumber evidence="2">2.7.13.3</ecNumber>
    </recommendedName>
</protein>